<dbReference type="RefSeq" id="WP_103049818.1">
    <property type="nucleotide sequence ID" value="NZ_CP061172.1"/>
</dbReference>
<proteinExistence type="predicted"/>
<sequence length="240" mass="26882">MVLKKWPLLLMIGILMVASVSWNSGVSYAATEYTWDKYKGTEVKTYRLTAVPGRVEYMDQERFFAALSQTPNVYGDFSGYKTGKTTGVVTESITDDVYKFTVTDFLRDQEPEVVEYINPRGGIPHRWNGTSDIQIFMRGSEAATLSELFYEGTPSEGRFQFNANDIYLVTFWSSTVRLISGMSAEALIEEGPHTFNNRELVGQVTSEDPTAYPQDGISEGYYYVFKGAGNKESTADGDSQ</sequence>
<feature type="chain" id="PRO_5028904826" evidence="1">
    <location>
        <begin position="30"/>
        <end position="240"/>
    </location>
</feature>
<dbReference type="Proteomes" id="UP000516384">
    <property type="component" value="Chromosome"/>
</dbReference>
<evidence type="ECO:0000313" key="2">
    <source>
        <dbReference type="EMBL" id="QNR68293.1"/>
    </source>
</evidence>
<organism evidence="2 3">
    <name type="scientific">Paenibacillus peoriae</name>
    <dbReference type="NCBI Taxonomy" id="59893"/>
    <lineage>
        <taxon>Bacteria</taxon>
        <taxon>Bacillati</taxon>
        <taxon>Bacillota</taxon>
        <taxon>Bacilli</taxon>
        <taxon>Bacillales</taxon>
        <taxon>Paenibacillaceae</taxon>
        <taxon>Paenibacillus</taxon>
    </lineage>
</organism>
<dbReference type="AlphaFoldDB" id="A0A7H0YB35"/>
<protein>
    <submittedName>
        <fullName evidence="2">Uncharacterized protein</fullName>
    </submittedName>
</protein>
<name>A0A7H0YB35_9BACL</name>
<evidence type="ECO:0000313" key="3">
    <source>
        <dbReference type="Proteomes" id="UP000516384"/>
    </source>
</evidence>
<accession>A0A7H0YB35</accession>
<keyword evidence="1" id="KW-0732">Signal</keyword>
<gene>
    <name evidence="2" type="ORF">IAQ67_04180</name>
</gene>
<evidence type="ECO:0000256" key="1">
    <source>
        <dbReference type="SAM" id="SignalP"/>
    </source>
</evidence>
<reference evidence="2 3" key="1">
    <citation type="submission" date="2020-09" db="EMBL/GenBank/DDBJ databases">
        <title>Characterization of Paenibacillus peoriae strain ZF390 with broad-spectrum antimicrobial activity as a potential biocontrol agent.</title>
        <authorList>
            <person name="Li L."/>
            <person name="Zhao Y."/>
            <person name="Li B."/>
            <person name="Xie X."/>
        </authorList>
    </citation>
    <scope>NUCLEOTIDE SEQUENCE [LARGE SCALE GENOMIC DNA]</scope>
    <source>
        <strain evidence="2 3">ZF390</strain>
    </source>
</reference>
<feature type="signal peptide" evidence="1">
    <location>
        <begin position="1"/>
        <end position="29"/>
    </location>
</feature>
<dbReference type="EMBL" id="CP061172">
    <property type="protein sequence ID" value="QNR68293.1"/>
    <property type="molecule type" value="Genomic_DNA"/>
</dbReference>